<protein>
    <submittedName>
        <fullName evidence="3">DUF4382 domain-containing protein</fullName>
    </submittedName>
</protein>
<feature type="chain" id="PRO_5046753947" evidence="1">
    <location>
        <begin position="22"/>
        <end position="262"/>
    </location>
</feature>
<comment type="caution">
    <text evidence="3">The sequence shown here is derived from an EMBL/GenBank/DDBJ whole genome shotgun (WGS) entry which is preliminary data.</text>
</comment>
<keyword evidence="4" id="KW-1185">Reference proteome</keyword>
<reference evidence="4" key="1">
    <citation type="journal article" date="2019" name="Int. J. Syst. Evol. Microbiol.">
        <title>The Global Catalogue of Microorganisms (GCM) 10K type strain sequencing project: providing services to taxonomists for standard genome sequencing and annotation.</title>
        <authorList>
            <consortium name="The Broad Institute Genomics Platform"/>
            <consortium name="The Broad Institute Genome Sequencing Center for Infectious Disease"/>
            <person name="Wu L."/>
            <person name="Ma J."/>
        </authorList>
    </citation>
    <scope>NUCLEOTIDE SEQUENCE [LARGE SCALE GENOMIC DNA]</scope>
    <source>
        <strain evidence="4">CGMCC 1.16306</strain>
    </source>
</reference>
<dbReference type="EMBL" id="JBHTBN010000001">
    <property type="protein sequence ID" value="MFC7356070.1"/>
    <property type="molecule type" value="Genomic_DNA"/>
</dbReference>
<sequence length="262" mass="27703">MKNLLKISFLAILLVGFYSCSDDDKATQDETARMSVKLVDAPGDYDAVFVDVQDVVIKYNGDDDTEVSIGQVNTGVYDLLELTGGASVLLVNDEIPAGRMSQIRLVLGDNNSIVVNGETQPLSTPSAQQSGLKIQVNEDLEAGIFYEFILDFDVEESIVAQGNGGFSLKPVIRASTVAETGAISGLITPINGQVLITAQNGATEISTYANATGAYVLSGVPDGTYTVTFEADTALNLPILTVENVVVVQGEVTVLEAVNFTP</sequence>
<dbReference type="Pfam" id="PF14321">
    <property type="entry name" value="DUF4382"/>
    <property type="match status" value="1"/>
</dbReference>
<dbReference type="Gene3D" id="2.60.40.1120">
    <property type="entry name" value="Carboxypeptidase-like, regulatory domain"/>
    <property type="match status" value="1"/>
</dbReference>
<dbReference type="RefSeq" id="WP_380215463.1">
    <property type="nucleotide sequence ID" value="NZ_JBHTBN010000001.1"/>
</dbReference>
<gene>
    <name evidence="3" type="ORF">ACFQO1_00095</name>
</gene>
<dbReference type="PROSITE" id="PS51257">
    <property type="entry name" value="PROKAR_LIPOPROTEIN"/>
    <property type="match status" value="1"/>
</dbReference>
<dbReference type="Proteomes" id="UP001596415">
    <property type="component" value="Unassembled WGS sequence"/>
</dbReference>
<feature type="domain" description="DUF4382" evidence="2">
    <location>
        <begin position="31"/>
        <end position="170"/>
    </location>
</feature>
<accession>A0ABW2MR90</accession>
<evidence type="ECO:0000313" key="4">
    <source>
        <dbReference type="Proteomes" id="UP001596415"/>
    </source>
</evidence>
<feature type="signal peptide" evidence="1">
    <location>
        <begin position="1"/>
        <end position="21"/>
    </location>
</feature>
<evidence type="ECO:0000256" key="1">
    <source>
        <dbReference type="SAM" id="SignalP"/>
    </source>
</evidence>
<evidence type="ECO:0000259" key="2">
    <source>
        <dbReference type="Pfam" id="PF14321"/>
    </source>
</evidence>
<dbReference type="InterPro" id="IPR025491">
    <property type="entry name" value="DUF4382"/>
</dbReference>
<keyword evidence="1" id="KW-0732">Signal</keyword>
<dbReference type="SUPFAM" id="SSF49452">
    <property type="entry name" value="Starch-binding domain-like"/>
    <property type="match status" value="1"/>
</dbReference>
<proteinExistence type="predicted"/>
<name>A0ABW2MR90_9FLAO</name>
<organism evidence="3 4">
    <name type="scientific">Jejudonia soesokkakensis</name>
    <dbReference type="NCBI Taxonomy" id="1323432"/>
    <lineage>
        <taxon>Bacteria</taxon>
        <taxon>Pseudomonadati</taxon>
        <taxon>Bacteroidota</taxon>
        <taxon>Flavobacteriia</taxon>
        <taxon>Flavobacteriales</taxon>
        <taxon>Flavobacteriaceae</taxon>
        <taxon>Jejudonia</taxon>
    </lineage>
</organism>
<evidence type="ECO:0000313" key="3">
    <source>
        <dbReference type="EMBL" id="MFC7356070.1"/>
    </source>
</evidence>
<dbReference type="InterPro" id="IPR013784">
    <property type="entry name" value="Carb-bd-like_fold"/>
</dbReference>